<dbReference type="GO" id="GO:0071933">
    <property type="term" value="F:Arp2/3 complex binding"/>
    <property type="evidence" value="ECO:0007669"/>
    <property type="project" value="TreeGrafter"/>
</dbReference>
<feature type="compositionally biased region" description="Low complexity" evidence="1">
    <location>
        <begin position="748"/>
        <end position="778"/>
    </location>
</feature>
<dbReference type="InterPro" id="IPR018556">
    <property type="entry name" value="SPIN90/Ldb17_LRD"/>
</dbReference>
<feature type="compositionally biased region" description="Polar residues" evidence="1">
    <location>
        <begin position="568"/>
        <end position="580"/>
    </location>
</feature>
<feature type="compositionally biased region" description="Basic and acidic residues" evidence="1">
    <location>
        <begin position="840"/>
        <end position="854"/>
    </location>
</feature>
<feature type="domain" description="SPIN90/Ldb17 leucine-rich" evidence="2">
    <location>
        <begin position="186"/>
        <end position="328"/>
    </location>
</feature>
<protein>
    <submittedName>
        <fullName evidence="3">Pre-rRNA processing</fullName>
    </submittedName>
</protein>
<name>A0AAV9Q446_9PEZI</name>
<feature type="compositionally biased region" description="Basic and acidic residues" evidence="1">
    <location>
        <begin position="681"/>
        <end position="692"/>
    </location>
</feature>
<evidence type="ECO:0000313" key="4">
    <source>
        <dbReference type="Proteomes" id="UP001345827"/>
    </source>
</evidence>
<feature type="compositionally biased region" description="Basic and acidic residues" evidence="1">
    <location>
        <begin position="553"/>
        <end position="567"/>
    </location>
</feature>
<dbReference type="AlphaFoldDB" id="A0AAV9Q446"/>
<dbReference type="PANTHER" id="PTHR13357">
    <property type="entry name" value="SH3 ADAPTER PROTEIN SPIN90 NCK INTERACTING PROTEIN WITH SH3 DOMAIN"/>
    <property type="match status" value="1"/>
</dbReference>
<evidence type="ECO:0000256" key="1">
    <source>
        <dbReference type="SAM" id="MobiDB-lite"/>
    </source>
</evidence>
<feature type="compositionally biased region" description="Basic and acidic residues" evidence="1">
    <location>
        <begin position="720"/>
        <end position="746"/>
    </location>
</feature>
<feature type="compositionally biased region" description="Acidic residues" evidence="1">
    <location>
        <begin position="810"/>
        <end position="839"/>
    </location>
</feature>
<dbReference type="GO" id="GO:0030479">
    <property type="term" value="C:actin cortical patch"/>
    <property type="evidence" value="ECO:0007669"/>
    <property type="project" value="TreeGrafter"/>
</dbReference>
<evidence type="ECO:0000313" key="3">
    <source>
        <dbReference type="EMBL" id="KAK5533291.1"/>
    </source>
</evidence>
<dbReference type="InterPro" id="IPR016024">
    <property type="entry name" value="ARM-type_fold"/>
</dbReference>
<dbReference type="Proteomes" id="UP001345827">
    <property type="component" value="Unassembled WGS sequence"/>
</dbReference>
<dbReference type="SUPFAM" id="SSF48371">
    <property type="entry name" value="ARM repeat"/>
    <property type="match status" value="1"/>
</dbReference>
<comment type="caution">
    <text evidence="3">The sequence shown here is derived from an EMBL/GenBank/DDBJ whole genome shotgun (WGS) entry which is preliminary data.</text>
</comment>
<feature type="compositionally biased region" description="Basic and acidic residues" evidence="1">
    <location>
        <begin position="657"/>
        <end position="671"/>
    </location>
</feature>
<feature type="compositionally biased region" description="Polar residues" evidence="1">
    <location>
        <begin position="513"/>
        <end position="522"/>
    </location>
</feature>
<organism evidence="3 4">
    <name type="scientific">Vermiconidia calcicola</name>
    <dbReference type="NCBI Taxonomy" id="1690605"/>
    <lineage>
        <taxon>Eukaryota</taxon>
        <taxon>Fungi</taxon>
        <taxon>Dikarya</taxon>
        <taxon>Ascomycota</taxon>
        <taxon>Pezizomycotina</taxon>
        <taxon>Dothideomycetes</taxon>
        <taxon>Dothideomycetidae</taxon>
        <taxon>Mycosphaerellales</taxon>
        <taxon>Extremaceae</taxon>
        <taxon>Vermiconidia</taxon>
    </lineage>
</organism>
<feature type="compositionally biased region" description="Polar residues" evidence="1">
    <location>
        <begin position="614"/>
        <end position="638"/>
    </location>
</feature>
<evidence type="ECO:0000259" key="2">
    <source>
        <dbReference type="Pfam" id="PF09431"/>
    </source>
</evidence>
<feature type="region of interest" description="Disordered" evidence="1">
    <location>
        <begin position="477"/>
        <end position="854"/>
    </location>
</feature>
<accession>A0AAV9Q446</accession>
<dbReference type="Pfam" id="PF09431">
    <property type="entry name" value="SPIN90_LRD"/>
    <property type="match status" value="1"/>
</dbReference>
<proteinExistence type="predicted"/>
<feature type="region of interest" description="Disordered" evidence="1">
    <location>
        <begin position="375"/>
        <end position="429"/>
    </location>
</feature>
<gene>
    <name evidence="3" type="primary">LDB17</name>
    <name evidence="3" type="ORF">LTR25_007156</name>
</gene>
<dbReference type="EMBL" id="JAXLQG010000013">
    <property type="protein sequence ID" value="KAK5533291.1"/>
    <property type="molecule type" value="Genomic_DNA"/>
</dbReference>
<dbReference type="InterPro" id="IPR030125">
    <property type="entry name" value="SPIN90/Ldb17"/>
</dbReference>
<reference evidence="3 4" key="1">
    <citation type="submission" date="2023-06" db="EMBL/GenBank/DDBJ databases">
        <title>Black Yeasts Isolated from many extreme environments.</title>
        <authorList>
            <person name="Coleine C."/>
            <person name="Stajich J.E."/>
            <person name="Selbmann L."/>
        </authorList>
    </citation>
    <scope>NUCLEOTIDE SEQUENCE [LARGE SCALE GENOMIC DNA]</scope>
    <source>
        <strain evidence="3 4">CCFEE 5887</strain>
    </source>
</reference>
<feature type="compositionally biased region" description="Polar residues" evidence="1">
    <location>
        <begin position="693"/>
        <end position="708"/>
    </location>
</feature>
<feature type="compositionally biased region" description="Polar residues" evidence="1">
    <location>
        <begin position="388"/>
        <end position="403"/>
    </location>
</feature>
<sequence>MDHEVAYDFEDEDQFWTVLDKTVSEECDNHGTIDDTLRSYLSLVGWYRDKFQPTDYELSRCAYKLQESALYSIHADYIRRQFVQCLIEDDEPHVVLLSTLFLITDAQAYEPTYELLNEEGAFPRLVDLISSPKRHGHEEIHRSLMELLYEMSRIQKIKTSDLAHVDDDFIKMLFEIIEQMSDDVNDPYHYPTIRVLLVLNEQFMVAAHDPASGQPGVPLTNKVMKVLSAHGSAYKTFGENIILLLNREDETSLQLLTLKLLYLLFTTPPTYEYFYTNDLRVLVDILIRNLLDLPEEASSLRHTYLRVLYPLLEHTQLQYPPHYKREEIRKLLVVLGGGQLAEHGGEQDGNQHWGHFDDVDDTTKRLVKRCEGVSWLTDPENEPPLQAESPTSDVASDLSSPTSPAKGKPPALPAPRKLKKRNSSKASTLTIGQYLTPQLESARKSSLSMMEVAAQTEKPGVITPSRNPTLKNNLRAAIIHKQDKPPPPPQARRSGWSRPRMQGLSTEMEVTKAVTSEEQSPSKPEVPSRHHHHHHVPYPPLPHLRHRPTPPVPDKEKNTESEEKSISSERPSVPSQDTGHSTSKKPPPAPRSRRWRKESGGSNGPREPGKFSANLPSIITTTTTGESVSERSPFSPTSPREKTLSPHGLDSAGSTGRMEKVGVREALEKAQEQAVDAVTETLEHVDLADSKNESPNQDQSSVQPQVTTALEEVEEDVSGEENKDDRPGISRSRSEDDLDQPFHDARQTLSHTPTHASPSTTPRPQNLDSALLSSASMLPEPRVVLTPPGQEPSRGVPGPQYALERSPFLTDEEEEAGEESDNDLGDLGDDDHDDDDDDEHEQKKKKEETDGEKL</sequence>
<dbReference type="GO" id="GO:0000147">
    <property type="term" value="P:actin cortical patch assembly"/>
    <property type="evidence" value="ECO:0007669"/>
    <property type="project" value="TreeGrafter"/>
</dbReference>
<dbReference type="PANTHER" id="PTHR13357:SF1">
    <property type="entry name" value="NCK-INTERACTING PROTEIN WITH SH3 DOMAIN"/>
    <property type="match status" value="1"/>
</dbReference>
<keyword evidence="4" id="KW-1185">Reference proteome</keyword>
<dbReference type="GO" id="GO:0006897">
    <property type="term" value="P:endocytosis"/>
    <property type="evidence" value="ECO:0007669"/>
    <property type="project" value="TreeGrafter"/>
</dbReference>
<dbReference type="GO" id="GO:0051666">
    <property type="term" value="P:actin cortical patch localization"/>
    <property type="evidence" value="ECO:0007669"/>
    <property type="project" value="TreeGrafter"/>
</dbReference>